<keyword evidence="1" id="KW-0234">DNA repair</keyword>
<evidence type="ECO:0000259" key="4">
    <source>
        <dbReference type="Pfam" id="PF21315"/>
    </source>
</evidence>
<dbReference type="EC" id="3.1.4.1" evidence="1"/>
<sequence>MQQSRLDKFFTIKKSATTSKLVNNSNDDDGGFNDSTASNRQTNKRLSTNEYENNKKLKQTKSDSHAINNEDSSQNNENIETNFSLNQFYLDKFLLILSSLLEHYKCLFDENELVLFNKFQALPASSQIIFVRLLMRRCKWLRRSTINYEISDVTNDNDSLTPLVQIGLLQDISSLDDLDAGLRLLTSDEMRDFSKRFHCQSKTNQSKKTSIENLKNLTNQYKSMFGSTTTKNRDHILLKELKRMINNCYKISEDVRGLFFRMMLTYHPVALLAMDDLDQNAFALFYQEAIDLQTEYYQLEESKNTDGLIKFYETYNEQFRAMINSSTENEQLPGYFRCFSPDYVRARILSSLTEILQRARRYYESIELIQYLLNRANYNRHRRGKLWNRLALIQENYVKTNGHQQCLNTIYDALKDPYVKLGDRLSLCERARKLYSRPKSKGVLVADWINDEEEKLMWNIPMPNEVRFDNKTKEKNLDFDTLD</sequence>
<evidence type="ECO:0000256" key="1">
    <source>
        <dbReference type="RuleBase" id="RU365033"/>
    </source>
</evidence>
<keyword evidence="1" id="KW-0378">Hydrolase</keyword>
<dbReference type="PANTHER" id="PTHR15749">
    <property type="entry name" value="FANCONI-ASSOCIATED NUCLEASE 1"/>
    <property type="match status" value="1"/>
</dbReference>
<accession>A0A8S2R8R9</accession>
<dbReference type="EMBL" id="CAJOBJ010009801">
    <property type="protein sequence ID" value="CAF4146781.1"/>
    <property type="molecule type" value="Genomic_DNA"/>
</dbReference>
<proteinExistence type="inferred from homology"/>
<organism evidence="5 6">
    <name type="scientific">Rotaria magnacalcarata</name>
    <dbReference type="NCBI Taxonomy" id="392030"/>
    <lineage>
        <taxon>Eukaryota</taxon>
        <taxon>Metazoa</taxon>
        <taxon>Spiralia</taxon>
        <taxon>Gnathifera</taxon>
        <taxon>Rotifera</taxon>
        <taxon>Eurotatoria</taxon>
        <taxon>Bdelloidea</taxon>
        <taxon>Philodinida</taxon>
        <taxon>Philodinidae</taxon>
        <taxon>Rotaria</taxon>
    </lineage>
</organism>
<comment type="cofactor">
    <cofactor evidence="1">
        <name>Mg(2+)</name>
        <dbReference type="ChEBI" id="CHEBI:18420"/>
    </cofactor>
    <cofactor evidence="1">
        <name>Mn(2+)</name>
        <dbReference type="ChEBI" id="CHEBI:29035"/>
    </cofactor>
</comment>
<evidence type="ECO:0000313" key="6">
    <source>
        <dbReference type="Proteomes" id="UP000681720"/>
    </source>
</evidence>
<evidence type="ECO:0000256" key="2">
    <source>
        <dbReference type="SAM" id="MobiDB-lite"/>
    </source>
</evidence>
<protein>
    <recommendedName>
        <fullName evidence="1">Fanconi-associated nuclease</fullName>
        <ecNumber evidence="1">3.1.4.1</ecNumber>
    </recommendedName>
</protein>
<gene>
    <name evidence="5" type="ORF">GIL414_LOCUS19306</name>
</gene>
<dbReference type="GO" id="GO:0046872">
    <property type="term" value="F:metal ion binding"/>
    <property type="evidence" value="ECO:0007669"/>
    <property type="project" value="UniProtKB-KW"/>
</dbReference>
<reference evidence="5" key="1">
    <citation type="submission" date="2021-02" db="EMBL/GenBank/DDBJ databases">
        <authorList>
            <person name="Nowell W R."/>
        </authorList>
    </citation>
    <scope>NUCLEOTIDE SEQUENCE</scope>
</reference>
<evidence type="ECO:0000313" key="5">
    <source>
        <dbReference type="EMBL" id="CAF4146781.1"/>
    </source>
</evidence>
<feature type="domain" description="Fanconi-associated nuclease 1-like winged-helix" evidence="4">
    <location>
        <begin position="88"/>
        <end position="169"/>
    </location>
</feature>
<dbReference type="GO" id="GO:0070336">
    <property type="term" value="F:flap-structured DNA binding"/>
    <property type="evidence" value="ECO:0007669"/>
    <property type="project" value="TreeGrafter"/>
</dbReference>
<dbReference type="GO" id="GO:0004528">
    <property type="term" value="F:phosphodiesterase I activity"/>
    <property type="evidence" value="ECO:0007669"/>
    <property type="project" value="UniProtKB-EC"/>
</dbReference>
<comment type="function">
    <text evidence="1">Nuclease required for the repair of DNA interstrand cross-links (ICL). Acts as a 5'-3' exonuclease that anchors at a cut end of DNA and cleaves DNA successively at every third nucleotide, allowing to excise an ICL from one strand through flanking incisions.</text>
</comment>
<keyword evidence="1" id="KW-0539">Nucleus</keyword>
<keyword evidence="1" id="KW-0479">Metal-binding</keyword>
<name>A0A8S2R8R9_9BILA</name>
<dbReference type="Proteomes" id="UP000681720">
    <property type="component" value="Unassembled WGS sequence"/>
</dbReference>
<dbReference type="InterPro" id="IPR033315">
    <property type="entry name" value="Fan1-like"/>
</dbReference>
<evidence type="ECO:0000259" key="3">
    <source>
        <dbReference type="Pfam" id="PF21170"/>
    </source>
</evidence>
<dbReference type="GO" id="GO:0008409">
    <property type="term" value="F:5'-3' exonuclease activity"/>
    <property type="evidence" value="ECO:0007669"/>
    <property type="project" value="TreeGrafter"/>
</dbReference>
<dbReference type="Pfam" id="PF21170">
    <property type="entry name" value="FAN1_TPR"/>
    <property type="match status" value="1"/>
</dbReference>
<keyword evidence="1" id="KW-0227">DNA damage</keyword>
<dbReference type="GO" id="GO:0017108">
    <property type="term" value="F:5'-flap endonuclease activity"/>
    <property type="evidence" value="ECO:0007669"/>
    <property type="project" value="TreeGrafter"/>
</dbReference>
<keyword evidence="1" id="KW-0540">Nuclease</keyword>
<dbReference type="PANTHER" id="PTHR15749:SF4">
    <property type="entry name" value="FANCONI-ASSOCIATED NUCLEASE 1"/>
    <property type="match status" value="1"/>
</dbReference>
<keyword evidence="1" id="KW-0460">Magnesium</keyword>
<feature type="compositionally biased region" description="Polar residues" evidence="2">
    <location>
        <begin position="65"/>
        <end position="76"/>
    </location>
</feature>
<feature type="compositionally biased region" description="Polar residues" evidence="2">
    <location>
        <begin position="36"/>
        <end position="51"/>
    </location>
</feature>
<comment type="similarity">
    <text evidence="1">Belongs to the FAN1 family.</text>
</comment>
<feature type="compositionally biased region" description="Basic and acidic residues" evidence="2">
    <location>
        <begin position="52"/>
        <end position="64"/>
    </location>
</feature>
<feature type="region of interest" description="Disordered" evidence="2">
    <location>
        <begin position="20"/>
        <end position="76"/>
    </location>
</feature>
<dbReference type="AlphaFoldDB" id="A0A8S2R8R9"/>
<dbReference type="GO" id="GO:0036297">
    <property type="term" value="P:interstrand cross-link repair"/>
    <property type="evidence" value="ECO:0007669"/>
    <property type="project" value="InterPro"/>
</dbReference>
<keyword evidence="1" id="KW-0464">Manganese</keyword>
<dbReference type="InterPro" id="IPR049126">
    <property type="entry name" value="FAN1-like_TPR"/>
</dbReference>
<comment type="catalytic activity">
    <reaction evidence="1">
        <text>Hydrolytically removes 5'-nucleotides successively from the 3'-hydroxy termini of 3'-hydroxy-terminated oligonucleotides.</text>
        <dbReference type="EC" id="3.1.4.1"/>
    </reaction>
</comment>
<feature type="domain" description="Fanconi-associated nuclease 1-like TPR" evidence="3">
    <location>
        <begin position="324"/>
        <end position="434"/>
    </location>
</feature>
<dbReference type="Pfam" id="PF21315">
    <property type="entry name" value="FAN1_HTH"/>
    <property type="match status" value="1"/>
</dbReference>
<dbReference type="GO" id="GO:0005634">
    <property type="term" value="C:nucleus"/>
    <property type="evidence" value="ECO:0007669"/>
    <property type="project" value="UniProtKB-SubCell"/>
</dbReference>
<comment type="caution">
    <text evidence="5">The sequence shown here is derived from an EMBL/GenBank/DDBJ whole genome shotgun (WGS) entry which is preliminary data.</text>
</comment>
<comment type="subcellular location">
    <subcellularLocation>
        <location evidence="1">Nucleus</location>
    </subcellularLocation>
</comment>
<dbReference type="InterPro" id="IPR049125">
    <property type="entry name" value="FAN1-like_WH"/>
</dbReference>